<dbReference type="Proteomes" id="UP000032142">
    <property type="component" value="Unassembled WGS sequence"/>
</dbReference>
<comment type="caution">
    <text evidence="1">The sequence shown here is derived from an EMBL/GenBank/DDBJ whole genome shotgun (WGS) entry which is preliminary data.</text>
</comment>
<keyword evidence="2" id="KW-1185">Reference proteome</keyword>
<dbReference type="EMBL" id="JRRC01456673">
    <property type="protein sequence ID" value="KHG06624.1"/>
    <property type="molecule type" value="Genomic_DNA"/>
</dbReference>
<organism evidence="1 2">
    <name type="scientific">Gossypium arboreum</name>
    <name type="common">Tree cotton</name>
    <name type="synonym">Gossypium nanking</name>
    <dbReference type="NCBI Taxonomy" id="29729"/>
    <lineage>
        <taxon>Eukaryota</taxon>
        <taxon>Viridiplantae</taxon>
        <taxon>Streptophyta</taxon>
        <taxon>Embryophyta</taxon>
        <taxon>Tracheophyta</taxon>
        <taxon>Spermatophyta</taxon>
        <taxon>Magnoliopsida</taxon>
        <taxon>eudicotyledons</taxon>
        <taxon>Gunneridae</taxon>
        <taxon>Pentapetalae</taxon>
        <taxon>rosids</taxon>
        <taxon>malvids</taxon>
        <taxon>Malvales</taxon>
        <taxon>Malvaceae</taxon>
        <taxon>Malvoideae</taxon>
        <taxon>Gossypium</taxon>
    </lineage>
</organism>
<protein>
    <submittedName>
        <fullName evidence="1">Uncharacterized protein</fullName>
    </submittedName>
</protein>
<sequence length="26" mass="3204">MWSYVRPYPDYSIDTLLCEYDFLSIL</sequence>
<evidence type="ECO:0000313" key="1">
    <source>
        <dbReference type="EMBL" id="KHG06624.1"/>
    </source>
</evidence>
<gene>
    <name evidence="1" type="ORF">F383_33144</name>
</gene>
<name>A0A0B0N449_GOSAR</name>
<dbReference type="AlphaFoldDB" id="A0A0B0N449"/>
<reference evidence="2" key="1">
    <citation type="submission" date="2014-09" db="EMBL/GenBank/DDBJ databases">
        <authorList>
            <person name="Mudge J."/>
            <person name="Ramaraj T."/>
            <person name="Lindquist I.E."/>
            <person name="Bharti A.K."/>
            <person name="Sundararajan A."/>
            <person name="Cameron C.T."/>
            <person name="Woodward J.E."/>
            <person name="May G.D."/>
            <person name="Brubaker C."/>
            <person name="Broadhvest J."/>
            <person name="Wilkins T.A."/>
        </authorList>
    </citation>
    <scope>NUCLEOTIDE SEQUENCE</scope>
    <source>
        <strain evidence="2">cv. AKA8401</strain>
    </source>
</reference>
<proteinExistence type="predicted"/>
<accession>A0A0B0N449</accession>
<evidence type="ECO:0000313" key="2">
    <source>
        <dbReference type="Proteomes" id="UP000032142"/>
    </source>
</evidence>